<evidence type="ECO:0000256" key="8">
    <source>
        <dbReference type="ARBA" id="ARBA00023136"/>
    </source>
</evidence>
<comment type="caution">
    <text evidence="15">The sequence shown here is derived from an EMBL/GenBank/DDBJ whole genome shotgun (WGS) entry which is preliminary data.</text>
</comment>
<evidence type="ECO:0000256" key="5">
    <source>
        <dbReference type="ARBA" id="ARBA00022729"/>
    </source>
</evidence>
<dbReference type="Pfam" id="PF07715">
    <property type="entry name" value="Plug"/>
    <property type="match status" value="1"/>
</dbReference>
<dbReference type="PROSITE" id="PS52016">
    <property type="entry name" value="TONB_DEPENDENT_REC_3"/>
    <property type="match status" value="1"/>
</dbReference>
<evidence type="ECO:0000259" key="14">
    <source>
        <dbReference type="Pfam" id="PF07715"/>
    </source>
</evidence>
<keyword evidence="16" id="KW-1185">Reference proteome</keyword>
<dbReference type="Gene3D" id="2.170.130.10">
    <property type="entry name" value="TonB-dependent receptor, plug domain"/>
    <property type="match status" value="1"/>
</dbReference>
<dbReference type="InterPro" id="IPR036942">
    <property type="entry name" value="Beta-barrel_TonB_sf"/>
</dbReference>
<dbReference type="CDD" id="cd01347">
    <property type="entry name" value="ligand_gated_channel"/>
    <property type="match status" value="1"/>
</dbReference>
<dbReference type="InterPro" id="IPR012910">
    <property type="entry name" value="Plug_dom"/>
</dbReference>
<organism evidence="15 16">
    <name type="scientific">Desulfuromonas acetoxidans (strain DSM 684 / 11070)</name>
    <dbReference type="NCBI Taxonomy" id="281689"/>
    <lineage>
        <taxon>Bacteria</taxon>
        <taxon>Pseudomonadati</taxon>
        <taxon>Thermodesulfobacteriota</taxon>
        <taxon>Desulfuromonadia</taxon>
        <taxon>Desulfuromonadales</taxon>
        <taxon>Desulfuromonadaceae</taxon>
        <taxon>Desulfuromonas</taxon>
    </lineage>
</organism>
<dbReference type="InterPro" id="IPR000531">
    <property type="entry name" value="Beta-barrel_TonB"/>
</dbReference>
<evidence type="ECO:0000256" key="7">
    <source>
        <dbReference type="ARBA" id="ARBA00023077"/>
    </source>
</evidence>
<evidence type="ECO:0000256" key="2">
    <source>
        <dbReference type="ARBA" id="ARBA00022448"/>
    </source>
</evidence>
<feature type="chain" id="PRO_5004192261" evidence="12">
    <location>
        <begin position="24"/>
        <end position="613"/>
    </location>
</feature>
<dbReference type="GO" id="GO:0015889">
    <property type="term" value="P:cobalamin transport"/>
    <property type="evidence" value="ECO:0007669"/>
    <property type="project" value="TreeGrafter"/>
</dbReference>
<keyword evidence="8 10" id="KW-0472">Membrane</keyword>
<evidence type="ECO:0000256" key="1">
    <source>
        <dbReference type="ARBA" id="ARBA00004571"/>
    </source>
</evidence>
<keyword evidence="6" id="KW-0406">Ion transport</keyword>
<evidence type="ECO:0000256" key="6">
    <source>
        <dbReference type="ARBA" id="ARBA00023065"/>
    </source>
</evidence>
<gene>
    <name evidence="15" type="ORF">Dace_0396</name>
</gene>
<keyword evidence="5 12" id="KW-0732">Signal</keyword>
<keyword evidence="3 10" id="KW-1134">Transmembrane beta strand</keyword>
<keyword evidence="15" id="KW-0675">Receptor</keyword>
<dbReference type="PANTHER" id="PTHR30069:SF53">
    <property type="entry name" value="COLICIN I RECEPTOR-RELATED"/>
    <property type="match status" value="1"/>
</dbReference>
<dbReference type="AlphaFoldDB" id="Q1JWK1"/>
<keyword evidence="2 10" id="KW-0813">Transport</keyword>
<evidence type="ECO:0000256" key="9">
    <source>
        <dbReference type="ARBA" id="ARBA00023237"/>
    </source>
</evidence>
<dbReference type="SUPFAM" id="SSF56935">
    <property type="entry name" value="Porins"/>
    <property type="match status" value="1"/>
</dbReference>
<dbReference type="InterPro" id="IPR039426">
    <property type="entry name" value="TonB-dep_rcpt-like"/>
</dbReference>
<dbReference type="EMBL" id="AAEW02000021">
    <property type="protein sequence ID" value="EAT14567.1"/>
    <property type="molecule type" value="Genomic_DNA"/>
</dbReference>
<accession>Q1JWK1</accession>
<dbReference type="GO" id="GO:0006811">
    <property type="term" value="P:monoatomic ion transport"/>
    <property type="evidence" value="ECO:0007669"/>
    <property type="project" value="UniProtKB-KW"/>
</dbReference>
<evidence type="ECO:0000256" key="3">
    <source>
        <dbReference type="ARBA" id="ARBA00022452"/>
    </source>
</evidence>
<dbReference type="OrthoDB" id="5389752at2"/>
<dbReference type="Proteomes" id="UP000005695">
    <property type="component" value="Unassembled WGS sequence"/>
</dbReference>
<evidence type="ECO:0000256" key="10">
    <source>
        <dbReference type="PROSITE-ProRule" id="PRU01360"/>
    </source>
</evidence>
<feature type="signal peptide" evidence="12">
    <location>
        <begin position="1"/>
        <end position="23"/>
    </location>
</feature>
<evidence type="ECO:0000256" key="4">
    <source>
        <dbReference type="ARBA" id="ARBA00022692"/>
    </source>
</evidence>
<protein>
    <submittedName>
        <fullName evidence="15">TonB-dependent receptor</fullName>
    </submittedName>
</protein>
<dbReference type="Gene3D" id="2.40.170.20">
    <property type="entry name" value="TonB-dependent receptor, beta-barrel domain"/>
    <property type="match status" value="1"/>
</dbReference>
<feature type="domain" description="TonB-dependent receptor plug" evidence="14">
    <location>
        <begin position="47"/>
        <end position="154"/>
    </location>
</feature>
<reference evidence="15" key="1">
    <citation type="submission" date="2006-05" db="EMBL/GenBank/DDBJ databases">
        <title>Annotation of the draft genome assembly of Desulfuromonas acetoxidans DSM 684.</title>
        <authorList>
            <consortium name="US DOE Joint Genome Institute (JGI-ORNL)"/>
            <person name="Larimer F."/>
            <person name="Land M."/>
            <person name="Hauser L."/>
        </authorList>
    </citation>
    <scope>NUCLEOTIDE SEQUENCE [LARGE SCALE GENOMIC DNA]</scope>
    <source>
        <strain evidence="15">DSM 684</strain>
    </source>
</reference>
<name>Q1JWK1_DESA6</name>
<keyword evidence="9 10" id="KW-0998">Cell outer membrane</keyword>
<dbReference type="RefSeq" id="WP_006002407.1">
    <property type="nucleotide sequence ID" value="NZ_AAEW02000021.1"/>
</dbReference>
<evidence type="ECO:0000313" key="15">
    <source>
        <dbReference type="EMBL" id="EAT14567.1"/>
    </source>
</evidence>
<comment type="subcellular location">
    <subcellularLocation>
        <location evidence="1 10">Cell outer membrane</location>
        <topology evidence="1 10">Multi-pass membrane protein</topology>
    </subcellularLocation>
</comment>
<proteinExistence type="inferred from homology"/>
<evidence type="ECO:0000313" key="16">
    <source>
        <dbReference type="Proteomes" id="UP000005695"/>
    </source>
</evidence>
<sequence length="613" mass="69567">MLLQKLRYFFILSSILCALPVQAATNQQQPLVLDPIVVTASRAPETLSQVAQSVEVIDRADIANSAADSVADLLEYVSGVDVRQRGIHGVQSDIYIRGAGSEQTLILLNGIRLSNPQTGHHNMDIPVSLQDIERIEVIKGPGSKLYGANAMAGIINIITRSPGERHLSAEVKAGEYDYLAESLQAGFATGPVNHRLSAGQQYSSGFDNDEPTGFNVRTLNYQGETRFNESRLDFGAGYVDKKFGASRYYFDAPDQKEHTRTMVGHIALESDWLDIDWRPQWSVNRHEDTYRYLYGTSWYENNSDTTTHNFQLTGNSQNRFGQTSFGIGYEREKIDSSSLGDQDRSNRSLFVNHKLPLGDRVTIGGGLSAVHYSDWGWEYWPGMDALVTLTPQLRWFSSAARSFRIPTYTEMYYNTPTNIGDPDLEAEEAWSYETGLRWQQKRLTMSASVFRRDADNLIDWARQPNTLTWYVQNLSDTTTTGFEFNADIRRPIAALTWLNRVAVGYSYLDRDVDSKGLESRYTLNNLRHQAHGTLFLTWFNTVEQVIKARWQERLLGDSSWVMDTRLSYPLTDEMELSVEVSNLFDEDYIESGDAPMPGRWIMVGMRMEHSFLE</sequence>
<comment type="similarity">
    <text evidence="10 11">Belongs to the TonB-dependent receptor family.</text>
</comment>
<dbReference type="GO" id="GO:0009279">
    <property type="term" value="C:cell outer membrane"/>
    <property type="evidence" value="ECO:0007669"/>
    <property type="project" value="UniProtKB-SubCell"/>
</dbReference>
<keyword evidence="4 10" id="KW-0812">Transmembrane</keyword>
<dbReference type="PANTHER" id="PTHR30069">
    <property type="entry name" value="TONB-DEPENDENT OUTER MEMBRANE RECEPTOR"/>
    <property type="match status" value="1"/>
</dbReference>
<reference evidence="15" key="2">
    <citation type="submission" date="2006-05" db="EMBL/GenBank/DDBJ databases">
        <title>Sequencing of the draft genome and assembly of Desulfuromonas acetoxidans DSM 684.</title>
        <authorList>
            <consortium name="US DOE Joint Genome Institute (JGI-PGF)"/>
            <person name="Copeland A."/>
            <person name="Lucas S."/>
            <person name="Lapidus A."/>
            <person name="Barry K."/>
            <person name="Detter J.C."/>
            <person name="Glavina del Rio T."/>
            <person name="Hammon N."/>
            <person name="Israni S."/>
            <person name="Dalin E."/>
            <person name="Tice H."/>
            <person name="Bruce D."/>
            <person name="Pitluck S."/>
            <person name="Richardson P."/>
        </authorList>
    </citation>
    <scope>NUCLEOTIDE SEQUENCE [LARGE SCALE GENOMIC DNA]</scope>
    <source>
        <strain evidence="15">DSM 684</strain>
    </source>
</reference>
<evidence type="ECO:0000256" key="12">
    <source>
        <dbReference type="SAM" id="SignalP"/>
    </source>
</evidence>
<evidence type="ECO:0000259" key="13">
    <source>
        <dbReference type="Pfam" id="PF00593"/>
    </source>
</evidence>
<keyword evidence="7 11" id="KW-0798">TonB box</keyword>
<evidence type="ECO:0000256" key="11">
    <source>
        <dbReference type="RuleBase" id="RU003357"/>
    </source>
</evidence>
<dbReference type="InterPro" id="IPR037066">
    <property type="entry name" value="Plug_dom_sf"/>
</dbReference>
<dbReference type="Pfam" id="PF00593">
    <property type="entry name" value="TonB_dep_Rec_b-barrel"/>
    <property type="match status" value="1"/>
</dbReference>
<feature type="domain" description="TonB-dependent receptor-like beta-barrel" evidence="13">
    <location>
        <begin position="208"/>
        <end position="583"/>
    </location>
</feature>